<proteinExistence type="predicted"/>
<dbReference type="SUPFAM" id="SSF52540">
    <property type="entry name" value="P-loop containing nucleoside triphosphate hydrolases"/>
    <property type="match status" value="1"/>
</dbReference>
<dbReference type="InterPro" id="IPR003959">
    <property type="entry name" value="ATPase_AAA_core"/>
</dbReference>
<dbReference type="PANTHER" id="PTHR32182:SF22">
    <property type="entry name" value="ATP-DEPENDENT ENDONUCLEASE, OLD FAMILY-RELATED"/>
    <property type="match status" value="1"/>
</dbReference>
<organism evidence="3 4">
    <name type="scientific">Dyella flava</name>
    <dbReference type="NCBI Taxonomy" id="1920170"/>
    <lineage>
        <taxon>Bacteria</taxon>
        <taxon>Pseudomonadati</taxon>
        <taxon>Pseudomonadota</taxon>
        <taxon>Gammaproteobacteria</taxon>
        <taxon>Lysobacterales</taxon>
        <taxon>Rhodanobacteraceae</taxon>
        <taxon>Dyella</taxon>
    </lineage>
</organism>
<evidence type="ECO:0000259" key="1">
    <source>
        <dbReference type="Pfam" id="PF13175"/>
    </source>
</evidence>
<gene>
    <name evidence="3" type="ORF">ISP19_17100</name>
</gene>
<keyword evidence="4" id="KW-1185">Reference proteome</keyword>
<evidence type="ECO:0000259" key="2">
    <source>
        <dbReference type="Pfam" id="PF13304"/>
    </source>
</evidence>
<name>A0ABS2K7A7_9GAMM</name>
<feature type="domain" description="ATPase AAA-type core" evidence="2">
    <location>
        <begin position="275"/>
        <end position="349"/>
    </location>
</feature>
<dbReference type="PANTHER" id="PTHR32182">
    <property type="entry name" value="DNA REPLICATION AND REPAIR PROTEIN RECF"/>
    <property type="match status" value="1"/>
</dbReference>
<reference evidence="3" key="1">
    <citation type="submission" date="2020-10" db="EMBL/GenBank/DDBJ databases">
        <title>Phylogeny of dyella-like bacteria.</title>
        <authorList>
            <person name="Fu J."/>
        </authorList>
    </citation>
    <scope>NUCLEOTIDE SEQUENCE</scope>
    <source>
        <strain evidence="3">DHOC52</strain>
    </source>
</reference>
<dbReference type="Proteomes" id="UP001430149">
    <property type="component" value="Unassembled WGS sequence"/>
</dbReference>
<accession>A0ABS2K7A7</accession>
<dbReference type="Pfam" id="PF13175">
    <property type="entry name" value="AAA_15"/>
    <property type="match status" value="1"/>
</dbReference>
<dbReference type="InterPro" id="IPR041685">
    <property type="entry name" value="AAA_GajA/Old/RecF-like"/>
</dbReference>
<dbReference type="RefSeq" id="WP_204683631.1">
    <property type="nucleotide sequence ID" value="NZ_BSNR01000007.1"/>
</dbReference>
<evidence type="ECO:0000313" key="4">
    <source>
        <dbReference type="Proteomes" id="UP001430149"/>
    </source>
</evidence>
<evidence type="ECO:0000313" key="3">
    <source>
        <dbReference type="EMBL" id="MBM7127097.1"/>
    </source>
</evidence>
<protein>
    <submittedName>
        <fullName evidence="3">AAA family ATPase</fullName>
    </submittedName>
</protein>
<dbReference type="EMBL" id="JADIKE010000038">
    <property type="protein sequence ID" value="MBM7127097.1"/>
    <property type="molecule type" value="Genomic_DNA"/>
</dbReference>
<dbReference type="Pfam" id="PF13304">
    <property type="entry name" value="AAA_21"/>
    <property type="match status" value="1"/>
</dbReference>
<dbReference type="Gene3D" id="3.40.50.300">
    <property type="entry name" value="P-loop containing nucleotide triphosphate hydrolases"/>
    <property type="match status" value="2"/>
</dbReference>
<sequence length="611" mass="68464">MKLLSVTIGNYKCFQGQINIDFGPCFNILVGKNDAGKSALIEAIGLRHSAVPHRSLETAPDRDDIDDPVSACHLKYALTADDLHNYFSKQKEFSLPTGPAHNASSVQSAMHAFRAMLETGSAFTAQWSSESRNQIPVPRTGFFGAFGDPQRVGQAHLFSNNGYPNKVVLSQKAMMSPPNATYHQGLASWLRERSYAFRAERLNLSSTAQRGSTVLSPDASNLAEVLNTLLSGDKHTFSVLMDHLREIFPHITDINPIPKSSGEIEVMVSTVDPKKSRGDLDVSLRDSGTGIGQVLAMLYVVVQDKKSRIIMIDEPQSFLHPGAVKKLMEVLRQYRQHQYIITTHSPVAVSQGSDDRLFIVRREEAKSIVLPISPDKHEDLRMTLAEVGIRLSDVFGVDSILWVEGKTEEMCFPELITTLGGRTLHGVQVLGVVSTDELAAKQARRVFDIYARLSEGASLLPPATAFVLDPEDRSLSKMKEMQRLSNDKLHWFPRRMYENYLLEPDAITHVLNEVDRGRIDAVTEEDVLHWIRQHGEEERYFEKNSVVAYETADWAVIVKGATVLRDIFSEFTEQRVTYDKVRHGAMLTKYLVRHPTEAIKELAEWLTGLLP</sequence>
<feature type="domain" description="Endonuclease GajA/Old nuclease/RecF-like AAA" evidence="1">
    <location>
        <begin position="1"/>
        <end position="45"/>
    </location>
</feature>
<comment type="caution">
    <text evidence="3">The sequence shown here is derived from an EMBL/GenBank/DDBJ whole genome shotgun (WGS) entry which is preliminary data.</text>
</comment>
<dbReference type="InterPro" id="IPR027417">
    <property type="entry name" value="P-loop_NTPase"/>
</dbReference>